<keyword evidence="1" id="KW-0805">Transcription regulation</keyword>
<dbReference type="PRINTS" id="PR00598">
    <property type="entry name" value="HTHMARR"/>
</dbReference>
<dbReference type="OrthoDB" id="9799747at2"/>
<evidence type="ECO:0000259" key="4">
    <source>
        <dbReference type="PROSITE" id="PS50995"/>
    </source>
</evidence>
<proteinExistence type="predicted"/>
<evidence type="ECO:0000313" key="5">
    <source>
        <dbReference type="EMBL" id="TCP19747.1"/>
    </source>
</evidence>
<gene>
    <name evidence="5" type="ORF">EV207_1585</name>
</gene>
<keyword evidence="3" id="KW-0804">Transcription</keyword>
<dbReference type="SMART" id="SM00347">
    <property type="entry name" value="HTH_MARR"/>
    <property type="match status" value="1"/>
</dbReference>
<dbReference type="GO" id="GO:0003700">
    <property type="term" value="F:DNA-binding transcription factor activity"/>
    <property type="evidence" value="ECO:0007669"/>
    <property type="project" value="InterPro"/>
</dbReference>
<keyword evidence="2" id="KW-0238">DNA-binding</keyword>
<dbReference type="PROSITE" id="PS50995">
    <property type="entry name" value="HTH_MARR_2"/>
    <property type="match status" value="1"/>
</dbReference>
<organism evidence="5 6">
    <name type="scientific">Scopulibacillus darangshiensis</name>
    <dbReference type="NCBI Taxonomy" id="442528"/>
    <lineage>
        <taxon>Bacteria</taxon>
        <taxon>Bacillati</taxon>
        <taxon>Bacillota</taxon>
        <taxon>Bacilli</taxon>
        <taxon>Bacillales</taxon>
        <taxon>Sporolactobacillaceae</taxon>
        <taxon>Scopulibacillus</taxon>
    </lineage>
</organism>
<dbReference type="GO" id="GO:0003677">
    <property type="term" value="F:DNA binding"/>
    <property type="evidence" value="ECO:0007669"/>
    <property type="project" value="UniProtKB-KW"/>
</dbReference>
<dbReference type="InterPro" id="IPR036388">
    <property type="entry name" value="WH-like_DNA-bd_sf"/>
</dbReference>
<reference evidence="5 6" key="1">
    <citation type="submission" date="2019-03" db="EMBL/GenBank/DDBJ databases">
        <title>Genomic Encyclopedia of Type Strains, Phase IV (KMG-IV): sequencing the most valuable type-strain genomes for metagenomic binning, comparative biology and taxonomic classification.</title>
        <authorList>
            <person name="Goeker M."/>
        </authorList>
    </citation>
    <scope>NUCLEOTIDE SEQUENCE [LARGE SCALE GENOMIC DNA]</scope>
    <source>
        <strain evidence="5 6">DSM 19377</strain>
    </source>
</reference>
<protein>
    <submittedName>
        <fullName evidence="5">MarR family transcriptional regulator</fullName>
    </submittedName>
</protein>
<dbReference type="Proteomes" id="UP000295416">
    <property type="component" value="Unassembled WGS sequence"/>
</dbReference>
<sequence>MEDRKVLLTKLEKNLLLVIRKLRRELNDVFGETITRQEFTFLKMLYQKEPQMVSSLAKELEVTASYATAVTDKLLQKGYVNRQRSAKDRRIVELSITDEGTELMNDMIKKKDAYMIESFGKLSDDEIKMMTMLIKKLR</sequence>
<name>A0A4R2NES6_9BACL</name>
<dbReference type="EMBL" id="SLXK01000058">
    <property type="protein sequence ID" value="TCP19747.1"/>
    <property type="molecule type" value="Genomic_DNA"/>
</dbReference>
<feature type="domain" description="HTH marR-type" evidence="4">
    <location>
        <begin position="8"/>
        <end position="138"/>
    </location>
</feature>
<evidence type="ECO:0000256" key="2">
    <source>
        <dbReference type="ARBA" id="ARBA00023125"/>
    </source>
</evidence>
<dbReference type="PANTHER" id="PTHR42756:SF1">
    <property type="entry name" value="TRANSCRIPTIONAL REPRESSOR OF EMRAB OPERON"/>
    <property type="match status" value="1"/>
</dbReference>
<comment type="caution">
    <text evidence="5">The sequence shown here is derived from an EMBL/GenBank/DDBJ whole genome shotgun (WGS) entry which is preliminary data.</text>
</comment>
<evidence type="ECO:0000256" key="3">
    <source>
        <dbReference type="ARBA" id="ARBA00023163"/>
    </source>
</evidence>
<accession>A0A4R2NES6</accession>
<dbReference type="RefSeq" id="WP_132748219.1">
    <property type="nucleotide sequence ID" value="NZ_SLXK01000058.1"/>
</dbReference>
<evidence type="ECO:0000256" key="1">
    <source>
        <dbReference type="ARBA" id="ARBA00023015"/>
    </source>
</evidence>
<dbReference type="PANTHER" id="PTHR42756">
    <property type="entry name" value="TRANSCRIPTIONAL REGULATOR, MARR"/>
    <property type="match status" value="1"/>
</dbReference>
<dbReference type="SUPFAM" id="SSF46785">
    <property type="entry name" value="Winged helix' DNA-binding domain"/>
    <property type="match status" value="1"/>
</dbReference>
<keyword evidence="6" id="KW-1185">Reference proteome</keyword>
<evidence type="ECO:0000313" key="6">
    <source>
        <dbReference type="Proteomes" id="UP000295416"/>
    </source>
</evidence>
<dbReference type="Gene3D" id="1.10.10.10">
    <property type="entry name" value="Winged helix-like DNA-binding domain superfamily/Winged helix DNA-binding domain"/>
    <property type="match status" value="1"/>
</dbReference>
<dbReference type="Pfam" id="PF01047">
    <property type="entry name" value="MarR"/>
    <property type="match status" value="1"/>
</dbReference>
<dbReference type="InterPro" id="IPR000835">
    <property type="entry name" value="HTH_MarR-typ"/>
</dbReference>
<dbReference type="InterPro" id="IPR036390">
    <property type="entry name" value="WH_DNA-bd_sf"/>
</dbReference>
<dbReference type="AlphaFoldDB" id="A0A4R2NES6"/>